<dbReference type="PANTHER" id="PTHR37943:SF1">
    <property type="entry name" value="PROTEIN VES"/>
    <property type="match status" value="1"/>
</dbReference>
<dbReference type="EMBL" id="JABZTM010000003">
    <property type="protein sequence ID" value="MBF1445868.1"/>
    <property type="molecule type" value="Genomic_DNA"/>
</dbReference>
<dbReference type="Pfam" id="PF05962">
    <property type="entry name" value="HutD"/>
    <property type="match status" value="1"/>
</dbReference>
<reference evidence="1" key="1">
    <citation type="submission" date="2020-04" db="EMBL/GenBank/DDBJ databases">
        <title>Deep metagenomics examines the oral microbiome during advanced dental caries in children, revealing novel taxa and co-occurrences with host molecules.</title>
        <authorList>
            <person name="Baker J.L."/>
            <person name="Morton J.T."/>
            <person name="Dinis M."/>
            <person name="Alvarez R."/>
            <person name="Tran N.C."/>
            <person name="Knight R."/>
            <person name="Edlund A."/>
        </authorList>
    </citation>
    <scope>NUCLEOTIDE SEQUENCE</scope>
    <source>
        <strain evidence="1">JCVI_32_bin.50</strain>
    </source>
</reference>
<protein>
    <submittedName>
        <fullName evidence="1">HutD family protein</fullName>
    </submittedName>
</protein>
<dbReference type="InterPro" id="IPR010282">
    <property type="entry name" value="Uncharacterised_HutD/Ves"/>
</dbReference>
<organism evidence="1 2">
    <name type="scientific">Prevotella nigrescens</name>
    <dbReference type="NCBI Taxonomy" id="28133"/>
    <lineage>
        <taxon>Bacteria</taxon>
        <taxon>Pseudomonadati</taxon>
        <taxon>Bacteroidota</taxon>
        <taxon>Bacteroidia</taxon>
        <taxon>Bacteroidales</taxon>
        <taxon>Prevotellaceae</taxon>
        <taxon>Prevotella</taxon>
    </lineage>
</organism>
<dbReference type="AlphaFoldDB" id="A0A9D5WU70"/>
<dbReference type="SUPFAM" id="SSF51182">
    <property type="entry name" value="RmlC-like cupins"/>
    <property type="match status" value="1"/>
</dbReference>
<proteinExistence type="predicted"/>
<sequence length="170" mass="19154">MEIITPAQYKTTNWKGGTTRQIFICPADGNLSARRFDLRISSAIIEQTESNFSDFSGFTRYILPLEGEITLLRDGRRISLSHNELYRFEGDESISSENTPGAIDFNIIVRHGIGIDVAIMQDVQLTDDRETVVFALDDITIDGQHIDKYSTAIVSQSFFLEGRAAIARFR</sequence>
<evidence type="ECO:0000313" key="1">
    <source>
        <dbReference type="EMBL" id="MBF1445868.1"/>
    </source>
</evidence>
<gene>
    <name evidence="1" type="ORF">HXN55_00555</name>
</gene>
<dbReference type="Proteomes" id="UP000787419">
    <property type="component" value="Unassembled WGS sequence"/>
</dbReference>
<dbReference type="InterPro" id="IPR014710">
    <property type="entry name" value="RmlC-like_jellyroll"/>
</dbReference>
<dbReference type="Gene3D" id="2.60.120.10">
    <property type="entry name" value="Jelly Rolls"/>
    <property type="match status" value="1"/>
</dbReference>
<evidence type="ECO:0000313" key="2">
    <source>
        <dbReference type="Proteomes" id="UP000787419"/>
    </source>
</evidence>
<dbReference type="PANTHER" id="PTHR37943">
    <property type="entry name" value="PROTEIN VES"/>
    <property type="match status" value="1"/>
</dbReference>
<name>A0A9D5WU70_9BACT</name>
<comment type="caution">
    <text evidence="1">The sequence shown here is derived from an EMBL/GenBank/DDBJ whole genome shotgun (WGS) entry which is preliminary data.</text>
</comment>
<dbReference type="RefSeq" id="WP_278488717.1">
    <property type="nucleotide sequence ID" value="NZ_JABZTM010000003.1"/>
</dbReference>
<accession>A0A9D5WU70</accession>
<dbReference type="InterPro" id="IPR011051">
    <property type="entry name" value="RmlC_Cupin_sf"/>
</dbReference>